<dbReference type="AlphaFoldDB" id="A0A290Z7X3"/>
<evidence type="ECO:0000313" key="2">
    <source>
        <dbReference type="Proteomes" id="UP000218505"/>
    </source>
</evidence>
<dbReference type="EMBL" id="CP023445">
    <property type="protein sequence ID" value="ATE55131.1"/>
    <property type="molecule type" value="Genomic_DNA"/>
</dbReference>
<dbReference type="SUPFAM" id="SSF53335">
    <property type="entry name" value="S-adenosyl-L-methionine-dependent methyltransferases"/>
    <property type="match status" value="1"/>
</dbReference>
<keyword evidence="1" id="KW-0808">Transferase</keyword>
<evidence type="ECO:0000313" key="1">
    <source>
        <dbReference type="EMBL" id="ATE55131.1"/>
    </source>
</evidence>
<dbReference type="GO" id="GO:0032259">
    <property type="term" value="P:methylation"/>
    <property type="evidence" value="ECO:0007669"/>
    <property type="project" value="UniProtKB-KW"/>
</dbReference>
<keyword evidence="2" id="KW-1185">Reference proteome</keyword>
<dbReference type="InterPro" id="IPR029063">
    <property type="entry name" value="SAM-dependent_MTases_sf"/>
</dbReference>
<dbReference type="PANTHER" id="PTHR43861:SF1">
    <property type="entry name" value="TRANS-ACONITATE 2-METHYLTRANSFERASE"/>
    <property type="match status" value="1"/>
</dbReference>
<sequence>MRVDQVPVAFDAAARGYDGLVGMNPGYHRDLRQAAARLRIPDRGRGARLLDLGCGTGASTAALLSVAPEAEITGVDASAGMIARARAKDWPESVRFVNARAEDLAEEGPFDGILAAYLVRNLAEPDPVLRSVFDLLKPGAAFVAHDYSVRDSWAGAAVWTAVCWSVIIPAGAVVTRDPKLYTYLWRSALRFDGAGRFRDRLRRTGFTAVSSTTAGGWQRGVAHTFRGVRA</sequence>
<dbReference type="CDD" id="cd02440">
    <property type="entry name" value="AdoMet_MTases"/>
    <property type="match status" value="1"/>
</dbReference>
<dbReference type="KEGG" id="apre:CNX65_19080"/>
<name>A0A290Z7X3_9PSEU</name>
<dbReference type="GO" id="GO:0008168">
    <property type="term" value="F:methyltransferase activity"/>
    <property type="evidence" value="ECO:0007669"/>
    <property type="project" value="UniProtKB-KW"/>
</dbReference>
<gene>
    <name evidence="1" type="ORF">CNX65_19080</name>
</gene>
<dbReference type="RefSeq" id="WP_096494939.1">
    <property type="nucleotide sequence ID" value="NZ_CP023445.1"/>
</dbReference>
<proteinExistence type="predicted"/>
<organism evidence="1 2">
    <name type="scientific">Actinosynnema pretiosum</name>
    <dbReference type="NCBI Taxonomy" id="42197"/>
    <lineage>
        <taxon>Bacteria</taxon>
        <taxon>Bacillati</taxon>
        <taxon>Actinomycetota</taxon>
        <taxon>Actinomycetes</taxon>
        <taxon>Pseudonocardiales</taxon>
        <taxon>Pseudonocardiaceae</taxon>
        <taxon>Actinosynnema</taxon>
    </lineage>
</organism>
<keyword evidence="1" id="KW-0830">Ubiquinone</keyword>
<keyword evidence="1" id="KW-0489">Methyltransferase</keyword>
<protein>
    <submittedName>
        <fullName evidence="1">Ubiquinone biosynthesis methyltransferase UbiE</fullName>
    </submittedName>
</protein>
<dbReference type="Proteomes" id="UP000218505">
    <property type="component" value="Chromosome"/>
</dbReference>
<dbReference type="PANTHER" id="PTHR43861">
    <property type="entry name" value="TRANS-ACONITATE 2-METHYLTRANSFERASE-RELATED"/>
    <property type="match status" value="1"/>
</dbReference>
<accession>A0A290Z7X3</accession>
<dbReference type="Pfam" id="PF01209">
    <property type="entry name" value="Ubie_methyltran"/>
    <property type="match status" value="1"/>
</dbReference>
<reference evidence="1" key="1">
    <citation type="submission" date="2017-09" db="EMBL/GenBank/DDBJ databases">
        <title>Complete Genome Sequence of ansamitocin-producing Bacterium Actinosynnema pretiosum X47.</title>
        <authorList>
            <person name="Cao G."/>
            <person name="Zong G."/>
            <person name="Zhong C."/>
            <person name="Fu J."/>
        </authorList>
    </citation>
    <scope>NUCLEOTIDE SEQUENCE [LARGE SCALE GENOMIC DNA]</scope>
    <source>
        <strain evidence="1">X47</strain>
    </source>
</reference>
<dbReference type="Gene3D" id="3.40.50.150">
    <property type="entry name" value="Vaccinia Virus protein VP39"/>
    <property type="match status" value="1"/>
</dbReference>